<feature type="transmembrane region" description="Helical" evidence="2">
    <location>
        <begin position="203"/>
        <end position="222"/>
    </location>
</feature>
<feature type="domain" description="Acyltransferase 3" evidence="3">
    <location>
        <begin position="46"/>
        <end position="368"/>
    </location>
</feature>
<evidence type="ECO:0000256" key="2">
    <source>
        <dbReference type="SAM" id="Phobius"/>
    </source>
</evidence>
<keyword evidence="2" id="KW-0812">Transmembrane</keyword>
<gene>
    <name evidence="4" type="ORF">SAMN05414137_104379</name>
</gene>
<reference evidence="5" key="1">
    <citation type="submission" date="2016-10" db="EMBL/GenBank/DDBJ databases">
        <authorList>
            <person name="Varghese N."/>
        </authorList>
    </citation>
    <scope>NUCLEOTIDE SEQUENCE [LARGE SCALE GENOMIC DNA]</scope>
    <source>
        <strain evidence="5">DSM 45096 / BCRC 16803 / CGMCC 4.1857 / CIP 109030 / JCM 12277 / KCTC 19219 / NBRC 100920 / 33214</strain>
    </source>
</reference>
<feature type="transmembrane region" description="Helical" evidence="2">
    <location>
        <begin position="228"/>
        <end position="247"/>
    </location>
</feature>
<protein>
    <submittedName>
        <fullName evidence="4">Peptidoglycan/LPS O-acetylase OafA/YrhL, contains acyltransferase and SGNH-hydrolase domains</fullName>
    </submittedName>
</protein>
<keyword evidence="4" id="KW-0808">Transferase</keyword>
<dbReference type="PANTHER" id="PTHR23028">
    <property type="entry name" value="ACETYLTRANSFERASE"/>
    <property type="match status" value="1"/>
</dbReference>
<evidence type="ECO:0000256" key="1">
    <source>
        <dbReference type="SAM" id="MobiDB-lite"/>
    </source>
</evidence>
<dbReference type="InterPro" id="IPR050879">
    <property type="entry name" value="Acyltransferase_3"/>
</dbReference>
<feature type="compositionally biased region" description="Pro residues" evidence="1">
    <location>
        <begin position="20"/>
        <end position="29"/>
    </location>
</feature>
<dbReference type="eggNOG" id="COG1835">
    <property type="taxonomic scope" value="Bacteria"/>
</dbReference>
<dbReference type="EMBL" id="FOAZ01000004">
    <property type="protein sequence ID" value="SEK94955.1"/>
    <property type="molecule type" value="Genomic_DNA"/>
</dbReference>
<sequence length="399" mass="44314">MSRPLLPESPTVQLRALTSSPPPPSPSQPEPVSERIIPQPRRPRLYALDGLRLVAALAVVVFHFVGYDHFGYQGAWHKPTGVVFPTLHSIASYGWLGVEFFFLLSGFVICMSCWGRSVRDFAVSRVMRLYPAYWCCVLLTGVALRLNGDTTMTPERILTNLTMLHEPLGVGHVDPVYWSLWAEMRFYLIFSVVVLMGLTYQRVLGFCAIWLVGAVLAPASGLSLLVTLFQPTYAPFFVGGILMFLMYRFRPGPLLWLMLGASWLLAQHQLLILVNEEGGWSAHLRLSWTVGVALVTACYAVILAIALGRLTFLNRRWLVTAGALTYPLYLLHEELGWLVIGRLAGRVAPEALLAGVVLLMLLGAYLIHRLVERPLASRLKTWLTLPVPVRRGPGASTAA</sequence>
<feature type="transmembrane region" description="Helical" evidence="2">
    <location>
        <begin position="176"/>
        <end position="196"/>
    </location>
</feature>
<dbReference type="AlphaFoldDB" id="A0A1H7L8Z8"/>
<feature type="transmembrane region" description="Helical" evidence="2">
    <location>
        <begin position="314"/>
        <end position="331"/>
    </location>
</feature>
<feature type="region of interest" description="Disordered" evidence="1">
    <location>
        <begin position="1"/>
        <end position="34"/>
    </location>
</feature>
<keyword evidence="4" id="KW-0012">Acyltransferase</keyword>
<feature type="transmembrane region" description="Helical" evidence="2">
    <location>
        <begin position="90"/>
        <end position="114"/>
    </location>
</feature>
<name>A0A1H7L8Z8_STRJI</name>
<keyword evidence="4" id="KW-0378">Hydrolase</keyword>
<evidence type="ECO:0000313" key="5">
    <source>
        <dbReference type="Proteomes" id="UP000183015"/>
    </source>
</evidence>
<dbReference type="GO" id="GO:0016747">
    <property type="term" value="F:acyltransferase activity, transferring groups other than amino-acyl groups"/>
    <property type="evidence" value="ECO:0007669"/>
    <property type="project" value="InterPro"/>
</dbReference>
<accession>A0A1H7L8Z8</accession>
<feature type="transmembrane region" description="Helical" evidence="2">
    <location>
        <begin position="351"/>
        <end position="371"/>
    </location>
</feature>
<dbReference type="Proteomes" id="UP000183015">
    <property type="component" value="Unassembled WGS sequence"/>
</dbReference>
<feature type="transmembrane region" description="Helical" evidence="2">
    <location>
        <begin position="286"/>
        <end position="307"/>
    </location>
</feature>
<evidence type="ECO:0000259" key="3">
    <source>
        <dbReference type="Pfam" id="PF01757"/>
    </source>
</evidence>
<feature type="transmembrane region" description="Helical" evidence="2">
    <location>
        <begin position="254"/>
        <end position="274"/>
    </location>
</feature>
<keyword evidence="5" id="KW-1185">Reference proteome</keyword>
<dbReference type="Pfam" id="PF01757">
    <property type="entry name" value="Acyl_transf_3"/>
    <property type="match status" value="1"/>
</dbReference>
<keyword evidence="2" id="KW-0472">Membrane</keyword>
<dbReference type="STRING" id="235985.SAMN05414137_104379"/>
<feature type="transmembrane region" description="Helical" evidence="2">
    <location>
        <begin position="51"/>
        <end position="70"/>
    </location>
</feature>
<organism evidence="4 5">
    <name type="scientific">Streptacidiphilus jiangxiensis</name>
    <dbReference type="NCBI Taxonomy" id="235985"/>
    <lineage>
        <taxon>Bacteria</taxon>
        <taxon>Bacillati</taxon>
        <taxon>Actinomycetota</taxon>
        <taxon>Actinomycetes</taxon>
        <taxon>Kitasatosporales</taxon>
        <taxon>Streptomycetaceae</taxon>
        <taxon>Streptacidiphilus</taxon>
    </lineage>
</organism>
<dbReference type="InterPro" id="IPR002656">
    <property type="entry name" value="Acyl_transf_3_dom"/>
</dbReference>
<dbReference type="GO" id="GO:0009103">
    <property type="term" value="P:lipopolysaccharide biosynthetic process"/>
    <property type="evidence" value="ECO:0007669"/>
    <property type="project" value="TreeGrafter"/>
</dbReference>
<dbReference type="PANTHER" id="PTHR23028:SF53">
    <property type="entry name" value="ACYL_TRANSF_3 DOMAIN-CONTAINING PROTEIN"/>
    <property type="match status" value="1"/>
</dbReference>
<proteinExistence type="predicted"/>
<keyword evidence="2" id="KW-1133">Transmembrane helix</keyword>
<dbReference type="GO" id="GO:0016787">
    <property type="term" value="F:hydrolase activity"/>
    <property type="evidence" value="ECO:0007669"/>
    <property type="project" value="UniProtKB-KW"/>
</dbReference>
<feature type="transmembrane region" description="Helical" evidence="2">
    <location>
        <begin position="126"/>
        <end position="146"/>
    </location>
</feature>
<dbReference type="GO" id="GO:0016020">
    <property type="term" value="C:membrane"/>
    <property type="evidence" value="ECO:0007669"/>
    <property type="project" value="TreeGrafter"/>
</dbReference>
<evidence type="ECO:0000313" key="4">
    <source>
        <dbReference type="EMBL" id="SEK94955.1"/>
    </source>
</evidence>